<reference evidence="11 12" key="1">
    <citation type="submission" date="2021-03" db="EMBL/GenBank/DDBJ databases">
        <title>Genomic Encyclopedia of Type Strains, Phase IV (KMG-IV): sequencing the most valuable type-strain genomes for metagenomic binning, comparative biology and taxonomic classification.</title>
        <authorList>
            <person name="Goeker M."/>
        </authorList>
    </citation>
    <scope>NUCLEOTIDE SEQUENCE [LARGE SCALE GENOMIC DNA]</scope>
    <source>
        <strain evidence="11 12">DSM 24004</strain>
    </source>
</reference>
<evidence type="ECO:0000256" key="3">
    <source>
        <dbReference type="ARBA" id="ARBA00022603"/>
    </source>
</evidence>
<dbReference type="EMBL" id="JAGGKS010000010">
    <property type="protein sequence ID" value="MBP1927130.1"/>
    <property type="molecule type" value="Genomic_DNA"/>
</dbReference>
<dbReference type="HAMAP" id="MF_00772">
    <property type="entry name" value="OGT"/>
    <property type="match status" value="1"/>
</dbReference>
<dbReference type="Pfam" id="PF01035">
    <property type="entry name" value="DNA_binding_1"/>
    <property type="match status" value="1"/>
</dbReference>
<keyword evidence="2 8" id="KW-0963">Cytoplasm</keyword>
<dbReference type="InterPro" id="IPR036217">
    <property type="entry name" value="MethylDNA_cys_MeTrfase_DNAb"/>
</dbReference>
<evidence type="ECO:0000313" key="12">
    <source>
        <dbReference type="Proteomes" id="UP001519342"/>
    </source>
</evidence>
<dbReference type="PROSITE" id="PS00374">
    <property type="entry name" value="MGMT"/>
    <property type="match status" value="1"/>
</dbReference>
<dbReference type="SUPFAM" id="SSF46767">
    <property type="entry name" value="Methylated DNA-protein cysteine methyltransferase, C-terminal domain"/>
    <property type="match status" value="1"/>
</dbReference>
<keyword evidence="6 8" id="KW-0234">DNA repair</keyword>
<sequence>MMFFYDTTIGKIGISENGKAVTNIYFENESLENKVQLVETPLIKNAFEQIKEYLNGKRKTFDFPIELNGTEFQKSVWRALQEIPYGETKTYKEIAIAIGNEKACRAVGMANNKNPLPIVIPCHRVIGANGKLVGYAGGLNIKENLIKIENKLKE</sequence>
<dbReference type="InterPro" id="IPR036388">
    <property type="entry name" value="WH-like_DNA-bd_sf"/>
</dbReference>
<feature type="domain" description="Methylated-DNA-[protein]-cysteine S-methyltransferase DNA binding" evidence="9">
    <location>
        <begin position="71"/>
        <end position="150"/>
    </location>
</feature>
<comment type="catalytic activity">
    <reaction evidence="1 8">
        <text>a 4-O-methyl-thymidine in DNA + L-cysteinyl-[protein] = a thymidine in DNA + S-methyl-L-cysteinyl-[protein]</text>
        <dbReference type="Rhea" id="RHEA:53428"/>
        <dbReference type="Rhea" id="RHEA-COMP:10131"/>
        <dbReference type="Rhea" id="RHEA-COMP:10132"/>
        <dbReference type="Rhea" id="RHEA-COMP:13555"/>
        <dbReference type="Rhea" id="RHEA-COMP:13556"/>
        <dbReference type="ChEBI" id="CHEBI:29950"/>
        <dbReference type="ChEBI" id="CHEBI:82612"/>
        <dbReference type="ChEBI" id="CHEBI:137386"/>
        <dbReference type="ChEBI" id="CHEBI:137387"/>
        <dbReference type="EC" id="2.1.1.63"/>
    </reaction>
</comment>
<proteinExistence type="inferred from homology"/>
<feature type="domain" description="Methylguanine DNA methyltransferase ribonuclease-like" evidence="10">
    <location>
        <begin position="4"/>
        <end position="67"/>
    </location>
</feature>
<accession>A0ABS4GHF6</accession>
<comment type="miscellaneous">
    <text evidence="8">This enzyme catalyzes only one turnover and therefore is not strictly catalytic. According to one definition, an enzyme is a biocatalyst that acts repeatedly and over many reaction cycles.</text>
</comment>
<dbReference type="PANTHER" id="PTHR10815">
    <property type="entry name" value="METHYLATED-DNA--PROTEIN-CYSTEINE METHYLTRANSFERASE"/>
    <property type="match status" value="1"/>
</dbReference>
<dbReference type="GO" id="GO:0003908">
    <property type="term" value="F:methylated-DNA-[protein]-cysteine S-methyltransferase activity"/>
    <property type="evidence" value="ECO:0007669"/>
    <property type="project" value="UniProtKB-EC"/>
</dbReference>
<name>A0ABS4GHF6_9FIRM</name>
<dbReference type="CDD" id="cd06445">
    <property type="entry name" value="ATase"/>
    <property type="match status" value="1"/>
</dbReference>
<dbReference type="InterPro" id="IPR001497">
    <property type="entry name" value="MethylDNA_cys_MeTrfase_AS"/>
</dbReference>
<evidence type="ECO:0000259" key="9">
    <source>
        <dbReference type="Pfam" id="PF01035"/>
    </source>
</evidence>
<dbReference type="Pfam" id="PF02870">
    <property type="entry name" value="Methyltransf_1N"/>
    <property type="match status" value="1"/>
</dbReference>
<dbReference type="InterPro" id="IPR036631">
    <property type="entry name" value="MGMT_N_sf"/>
</dbReference>
<dbReference type="InterPro" id="IPR014048">
    <property type="entry name" value="MethylDNA_cys_MeTrfase_DNA-bd"/>
</dbReference>
<evidence type="ECO:0000256" key="6">
    <source>
        <dbReference type="ARBA" id="ARBA00023204"/>
    </source>
</evidence>
<keyword evidence="5 8" id="KW-0227">DNA damage</keyword>
<comment type="caution">
    <text evidence="11">The sequence shown here is derived from an EMBL/GenBank/DDBJ whole genome shotgun (WGS) entry which is preliminary data.</text>
</comment>
<evidence type="ECO:0000256" key="2">
    <source>
        <dbReference type="ARBA" id="ARBA00022490"/>
    </source>
</evidence>
<evidence type="ECO:0000259" key="10">
    <source>
        <dbReference type="Pfam" id="PF02870"/>
    </source>
</evidence>
<keyword evidence="12" id="KW-1185">Reference proteome</keyword>
<evidence type="ECO:0000256" key="7">
    <source>
        <dbReference type="ARBA" id="ARBA00049348"/>
    </source>
</evidence>
<evidence type="ECO:0000256" key="1">
    <source>
        <dbReference type="ARBA" id="ARBA00001286"/>
    </source>
</evidence>
<protein>
    <recommendedName>
        <fullName evidence="8">Methylated-DNA--protein-cysteine methyltransferase</fullName>
        <ecNumber evidence="8">2.1.1.63</ecNumber>
    </recommendedName>
    <alternativeName>
        <fullName evidence="8">6-O-methylguanine-DNA methyltransferase</fullName>
        <shortName evidence="8">MGMT</shortName>
    </alternativeName>
    <alternativeName>
        <fullName evidence="8">O-6-methylguanine-DNA-alkyltransferase</fullName>
    </alternativeName>
</protein>
<keyword evidence="4 8" id="KW-0808">Transferase</keyword>
<organism evidence="11 12">
    <name type="scientific">Sedimentibacter acidaminivorans</name>
    <dbReference type="NCBI Taxonomy" id="913099"/>
    <lineage>
        <taxon>Bacteria</taxon>
        <taxon>Bacillati</taxon>
        <taxon>Bacillota</taxon>
        <taxon>Tissierellia</taxon>
        <taxon>Sedimentibacter</taxon>
    </lineage>
</organism>
<dbReference type="Proteomes" id="UP001519342">
    <property type="component" value="Unassembled WGS sequence"/>
</dbReference>
<evidence type="ECO:0000313" key="11">
    <source>
        <dbReference type="EMBL" id="MBP1927130.1"/>
    </source>
</evidence>
<dbReference type="NCBIfam" id="TIGR00589">
    <property type="entry name" value="ogt"/>
    <property type="match status" value="1"/>
</dbReference>
<dbReference type="InterPro" id="IPR008332">
    <property type="entry name" value="MethylG_MeTrfase_N"/>
</dbReference>
<comment type="catalytic activity">
    <reaction evidence="7 8">
        <text>a 6-O-methyl-2'-deoxyguanosine in DNA + L-cysteinyl-[protein] = S-methyl-L-cysteinyl-[protein] + a 2'-deoxyguanosine in DNA</text>
        <dbReference type="Rhea" id="RHEA:24000"/>
        <dbReference type="Rhea" id="RHEA-COMP:10131"/>
        <dbReference type="Rhea" id="RHEA-COMP:10132"/>
        <dbReference type="Rhea" id="RHEA-COMP:11367"/>
        <dbReference type="Rhea" id="RHEA-COMP:11368"/>
        <dbReference type="ChEBI" id="CHEBI:29950"/>
        <dbReference type="ChEBI" id="CHEBI:82612"/>
        <dbReference type="ChEBI" id="CHEBI:85445"/>
        <dbReference type="ChEBI" id="CHEBI:85448"/>
        <dbReference type="EC" id="2.1.1.63"/>
    </reaction>
</comment>
<dbReference type="EC" id="2.1.1.63" evidence="8"/>
<evidence type="ECO:0000256" key="4">
    <source>
        <dbReference type="ARBA" id="ARBA00022679"/>
    </source>
</evidence>
<dbReference type="PANTHER" id="PTHR10815:SF5">
    <property type="entry name" value="METHYLATED-DNA--PROTEIN-CYSTEINE METHYLTRANSFERASE"/>
    <property type="match status" value="1"/>
</dbReference>
<dbReference type="InterPro" id="IPR023546">
    <property type="entry name" value="MGMT"/>
</dbReference>
<evidence type="ECO:0000256" key="5">
    <source>
        <dbReference type="ARBA" id="ARBA00022763"/>
    </source>
</evidence>
<dbReference type="Gene3D" id="1.10.10.10">
    <property type="entry name" value="Winged helix-like DNA-binding domain superfamily/Winged helix DNA-binding domain"/>
    <property type="match status" value="1"/>
</dbReference>
<dbReference type="SUPFAM" id="SSF53155">
    <property type="entry name" value="Methylated DNA-protein cysteine methyltransferase domain"/>
    <property type="match status" value="1"/>
</dbReference>
<gene>
    <name evidence="11" type="ORF">J2Z76_003003</name>
</gene>
<feature type="active site" description="Nucleophile; methyl group acceptor" evidence="8">
    <location>
        <position position="122"/>
    </location>
</feature>
<dbReference type="GO" id="GO:0032259">
    <property type="term" value="P:methylation"/>
    <property type="evidence" value="ECO:0007669"/>
    <property type="project" value="UniProtKB-KW"/>
</dbReference>
<evidence type="ECO:0000256" key="8">
    <source>
        <dbReference type="HAMAP-Rule" id="MF_00772"/>
    </source>
</evidence>
<comment type="similarity">
    <text evidence="8">Belongs to the MGMT family.</text>
</comment>
<comment type="function">
    <text evidence="8">Involved in the cellular defense against the biological effects of O6-methylguanine (O6-MeG) and O4-methylthymine (O4-MeT) in DNA. Repairs the methylated nucleobase in DNA by stoichiometrically transferring the methyl group to a cysteine residue in the enzyme. This is a suicide reaction: the enzyme is irreversibly inactivated.</text>
</comment>
<keyword evidence="3 8" id="KW-0489">Methyltransferase</keyword>
<dbReference type="Gene3D" id="3.30.160.70">
    <property type="entry name" value="Methylated DNA-protein cysteine methyltransferase domain"/>
    <property type="match status" value="1"/>
</dbReference>
<comment type="subcellular location">
    <subcellularLocation>
        <location evidence="8">Cytoplasm</location>
    </subcellularLocation>
</comment>